<dbReference type="FunFam" id="1.10.10.10:FF:000022">
    <property type="entry name" value="Histone acetyltransferase"/>
    <property type="match status" value="1"/>
</dbReference>
<evidence type="ECO:0000256" key="20">
    <source>
        <dbReference type="SAM" id="MobiDB-lite"/>
    </source>
</evidence>
<evidence type="ECO:0000256" key="15">
    <source>
        <dbReference type="ARBA" id="ARBA00047557"/>
    </source>
</evidence>
<dbReference type="FunFam" id="3.40.630.30:FF:000002">
    <property type="entry name" value="Histone acetyltransferase"/>
    <property type="match status" value="1"/>
</dbReference>
<dbReference type="Gene3D" id="3.30.60.60">
    <property type="entry name" value="N-acetyl transferase-like"/>
    <property type="match status" value="1"/>
</dbReference>
<keyword evidence="10" id="KW-0010">Activator</keyword>
<dbReference type="Pfam" id="PF01853">
    <property type="entry name" value="MOZ_SAS"/>
    <property type="match status" value="1"/>
</dbReference>
<keyword evidence="13" id="KW-0539">Nucleus</keyword>
<evidence type="ECO:0000256" key="9">
    <source>
        <dbReference type="ARBA" id="ARBA00023015"/>
    </source>
</evidence>
<dbReference type="GO" id="GO:0006281">
    <property type="term" value="P:DNA repair"/>
    <property type="evidence" value="ECO:0007669"/>
    <property type="project" value="UniProtKB-KW"/>
</dbReference>
<dbReference type="InterPro" id="IPR036388">
    <property type="entry name" value="WH-like_DNA-bd_sf"/>
</dbReference>
<keyword evidence="6" id="KW-0227">DNA damage</keyword>
<dbReference type="InterPro" id="IPR016197">
    <property type="entry name" value="Chromo-like_dom_sf"/>
</dbReference>
<dbReference type="Pfam" id="PF17772">
    <property type="entry name" value="zf-MYST"/>
    <property type="match status" value="1"/>
</dbReference>
<feature type="active site" description="Proton donor/acceptor" evidence="19">
    <location>
        <position position="524"/>
    </location>
</feature>
<evidence type="ECO:0000256" key="17">
    <source>
        <dbReference type="ARBA" id="ARBA00047787"/>
    </source>
</evidence>
<keyword evidence="8" id="KW-0007">Acetylation</keyword>
<comment type="function">
    <text evidence="14">Catalytic component of the NuA4 histone acetyltransferase (HAT) complex which is involved in epigenetic transcriptional activation of selected genes principally by acetylation of nucleosomal histones H4, H3, H2B, H2A and H2A variant H2A.Z. Acetylates histone H4 to form H4K5ac, H4K8ac, H4K12ac and H4K16ac, histone H3 to form H3K14ac, and histone H2A to form H2AK4ac and H2AK7ac. The NuA4 complex is involved in the DNA damage response and is required for chromosome segregation. The NuA4 complex plays a direct role in repair of DNA double-strand breaks (DSBs) through homologous recombination. Recruitment to promoters depends on H3K4me. Also acetylates non-histone proteins. In addition to protein acetyltransferase, can use different acyl-CoA substrates, such as 2-hydroxyisobutanoyl-CoA (2-hydroxyisobutyryl-CoA) or (2E)-butenoyl-CoA (crotonyl-CoA), and is able to mediate protein 2-hydroxyisobutyrylation and crotonylation, respectively.</text>
</comment>
<dbReference type="EMBL" id="CALTRL010000014">
    <property type="protein sequence ID" value="CAH7665911.1"/>
    <property type="molecule type" value="Genomic_DNA"/>
</dbReference>
<feature type="domain" description="MYST-type HAT" evidence="21">
    <location>
        <begin position="348"/>
        <end position="622"/>
    </location>
</feature>
<evidence type="ECO:0000256" key="6">
    <source>
        <dbReference type="ARBA" id="ARBA00022763"/>
    </source>
</evidence>
<keyword evidence="7" id="KW-0156">Chromatin regulator</keyword>
<proteinExistence type="inferred from homology"/>
<dbReference type="GO" id="GO:0006357">
    <property type="term" value="P:regulation of transcription by RNA polymerase II"/>
    <property type="evidence" value="ECO:0007669"/>
    <property type="project" value="TreeGrafter"/>
</dbReference>
<dbReference type="GO" id="GO:0003682">
    <property type="term" value="F:chromatin binding"/>
    <property type="evidence" value="ECO:0007669"/>
    <property type="project" value="TreeGrafter"/>
</dbReference>
<protein>
    <recommendedName>
        <fullName evidence="4">histone acetyltransferase</fullName>
        <ecNumber evidence="4">2.3.1.48</ecNumber>
    </recommendedName>
</protein>
<dbReference type="GO" id="GO:0005634">
    <property type="term" value="C:nucleus"/>
    <property type="evidence" value="ECO:0007669"/>
    <property type="project" value="UniProtKB-SubCell"/>
</dbReference>
<evidence type="ECO:0000256" key="8">
    <source>
        <dbReference type="ARBA" id="ARBA00022990"/>
    </source>
</evidence>
<evidence type="ECO:0000256" key="1">
    <source>
        <dbReference type="ARBA" id="ARBA00004123"/>
    </source>
</evidence>
<evidence type="ECO:0000256" key="19">
    <source>
        <dbReference type="PIRSR" id="PIRSR602717-51"/>
    </source>
</evidence>
<evidence type="ECO:0000256" key="2">
    <source>
        <dbReference type="ARBA" id="ARBA00010107"/>
    </source>
</evidence>
<evidence type="ECO:0000256" key="16">
    <source>
        <dbReference type="ARBA" id="ARBA00047752"/>
    </source>
</evidence>
<comment type="similarity">
    <text evidence="2">Belongs to the MYST (SAS/MOZ) family.</text>
</comment>
<comment type="catalytic activity">
    <reaction evidence="15">
        <text>2-hydroxyisobutanoyl-CoA + L-lysyl-[protein] = N(6)-(2-hydroxyisobutanoyl)-L-lysyl-[protein] + CoA + H(+)</text>
        <dbReference type="Rhea" id="RHEA:24180"/>
        <dbReference type="Rhea" id="RHEA-COMP:9752"/>
        <dbReference type="Rhea" id="RHEA-COMP:15921"/>
        <dbReference type="ChEBI" id="CHEBI:15378"/>
        <dbReference type="ChEBI" id="CHEBI:29969"/>
        <dbReference type="ChEBI" id="CHEBI:57287"/>
        <dbReference type="ChEBI" id="CHEBI:131780"/>
        <dbReference type="ChEBI" id="CHEBI:144968"/>
    </reaction>
    <physiologicalReaction direction="left-to-right" evidence="15">
        <dbReference type="Rhea" id="RHEA:24181"/>
    </physiologicalReaction>
</comment>
<evidence type="ECO:0000259" key="21">
    <source>
        <dbReference type="PROSITE" id="PS51726"/>
    </source>
</evidence>
<dbReference type="PANTHER" id="PTHR10615">
    <property type="entry name" value="HISTONE ACETYLTRANSFERASE"/>
    <property type="match status" value="1"/>
</dbReference>
<dbReference type="InterPro" id="IPR000953">
    <property type="entry name" value="Chromo/chromo_shadow_dom"/>
</dbReference>
<dbReference type="SUPFAM" id="SSF55729">
    <property type="entry name" value="Acyl-CoA N-acyltransferases (Nat)"/>
    <property type="match status" value="1"/>
</dbReference>
<keyword evidence="5" id="KW-0808">Transferase</keyword>
<feature type="compositionally biased region" description="Acidic residues" evidence="20">
    <location>
        <begin position="270"/>
        <end position="279"/>
    </location>
</feature>
<evidence type="ECO:0000256" key="10">
    <source>
        <dbReference type="ARBA" id="ARBA00023159"/>
    </source>
</evidence>
<dbReference type="InterPro" id="IPR025995">
    <property type="entry name" value="Tudor-knot"/>
</dbReference>
<comment type="catalytic activity">
    <reaction evidence="16">
        <text>(2E)-butenoyl-CoA + L-lysyl-[protein] = N(6)-(2E)-butenoyl-L-lysyl-[protein] + CoA + H(+)</text>
        <dbReference type="Rhea" id="RHEA:53908"/>
        <dbReference type="Rhea" id="RHEA-COMP:9752"/>
        <dbReference type="Rhea" id="RHEA-COMP:13707"/>
        <dbReference type="ChEBI" id="CHEBI:15378"/>
        <dbReference type="ChEBI" id="CHEBI:29969"/>
        <dbReference type="ChEBI" id="CHEBI:57287"/>
        <dbReference type="ChEBI" id="CHEBI:57332"/>
        <dbReference type="ChEBI" id="CHEBI:137954"/>
    </reaction>
    <physiologicalReaction direction="left-to-right" evidence="16">
        <dbReference type="Rhea" id="RHEA:53909"/>
    </physiologicalReaction>
</comment>
<feature type="compositionally biased region" description="Acidic residues" evidence="20">
    <location>
        <begin position="286"/>
        <end position="318"/>
    </location>
</feature>
<feature type="region of interest" description="Disordered" evidence="20">
    <location>
        <begin position="99"/>
        <end position="121"/>
    </location>
</feature>
<feature type="compositionally biased region" description="Low complexity" evidence="20">
    <location>
        <begin position="207"/>
        <end position="240"/>
    </location>
</feature>
<feature type="compositionally biased region" description="Low complexity" evidence="20">
    <location>
        <begin position="159"/>
        <end position="179"/>
    </location>
</feature>
<dbReference type="InterPro" id="IPR002717">
    <property type="entry name" value="HAT_MYST-type"/>
</dbReference>
<keyword evidence="11" id="KW-0804">Transcription</keyword>
<comment type="caution">
    <text evidence="22">The sequence shown here is derived from an EMBL/GenBank/DDBJ whole genome shotgun (WGS) entry which is preliminary data.</text>
</comment>
<dbReference type="PANTHER" id="PTHR10615:SF218">
    <property type="entry name" value="HISTONE ACETYLTRANSFERASE ESA1"/>
    <property type="match status" value="1"/>
</dbReference>
<evidence type="ECO:0000256" key="18">
    <source>
        <dbReference type="ARBA" id="ARBA00048940"/>
    </source>
</evidence>
<evidence type="ECO:0000313" key="23">
    <source>
        <dbReference type="Proteomes" id="UP001153365"/>
    </source>
</evidence>
<dbReference type="FunFam" id="3.30.60.60:FF:000001">
    <property type="entry name" value="Histone acetyltransferase"/>
    <property type="match status" value="1"/>
</dbReference>
<comment type="catalytic activity">
    <reaction evidence="17">
        <text>L-lysyl-[protein] + acetyl-CoA = N(6)-acetyl-L-lysyl-[protein] + CoA + H(+)</text>
        <dbReference type="Rhea" id="RHEA:45948"/>
        <dbReference type="Rhea" id="RHEA-COMP:9752"/>
        <dbReference type="Rhea" id="RHEA-COMP:10731"/>
        <dbReference type="ChEBI" id="CHEBI:15378"/>
        <dbReference type="ChEBI" id="CHEBI:29969"/>
        <dbReference type="ChEBI" id="CHEBI:57287"/>
        <dbReference type="ChEBI" id="CHEBI:57288"/>
        <dbReference type="ChEBI" id="CHEBI:61930"/>
    </reaction>
    <physiologicalReaction direction="left-to-right" evidence="17">
        <dbReference type="Rhea" id="RHEA:45949"/>
    </physiologicalReaction>
</comment>
<sequence length="634" mass="73464">MSLKQKMIVSQSGLWSTEQRIKQNLGRFSKNLSGCCRMVSSNSPANSTDLKPLPLISSPNTVSLGSIITRCKVFAKRLDEKDPVKAEILGIRTVKPSRRSRFAKPLDDSNELESENGSGDKEEEERLEFYLHWIGYNKRLDEWVTGSRIRLDRSIEWPTATSSSTSSTSTPTNSSVPSSGKLPRKSTPPTTANQQKRESSKLRRVALKNSQKLTKKQQLLQKKQRQQQQQQQQQQQNNSPSKKKNINKKNFSNKDTPSSPTKQADVESGVSEDDDDEDKGEMVEAHDDDDGDDRMDEDEDEDDEDDEEDEEDEDEMEIDQSPSQFSKQDEIEKLRTSGSMTQSHHEISRVKNLDRIQIGKHEVEAWYFSPYPIEFAHTPILYICEFCLLFYGSEFQLYRHRQKCTLLHPPGNEIYRADDIHFFEIDGRKQKTWCRNLSLLSKCFLDHKTLYYDVDPFMYYVMCQRDSNGLHMIGYFSKEKESAENYNVACILTLPQYQRLGFGKLLIEFSYELSKKEGKLGSPEKPLSDLGLLSYRAYWEEVIVGFILESLDRNEDVSIDEIAQKTAIVHADIMHVCQALQMLKYHNKQHIFCLSEAIIERYQKMKRKKRRRIQTNQLSWKPPVFSRAQLQFGF</sequence>
<dbReference type="EC" id="2.3.1.48" evidence="4"/>
<evidence type="ECO:0000256" key="11">
    <source>
        <dbReference type="ARBA" id="ARBA00023163"/>
    </source>
</evidence>
<dbReference type="InterPro" id="IPR050603">
    <property type="entry name" value="MYST_HAT"/>
</dbReference>
<dbReference type="SMART" id="SM00298">
    <property type="entry name" value="CHROMO"/>
    <property type="match status" value="1"/>
</dbReference>
<evidence type="ECO:0000256" key="3">
    <source>
        <dbReference type="ARBA" id="ARBA00011353"/>
    </source>
</evidence>
<evidence type="ECO:0000313" key="22">
    <source>
        <dbReference type="EMBL" id="CAH7665911.1"/>
    </source>
</evidence>
<dbReference type="PROSITE" id="PS51726">
    <property type="entry name" value="MYST_HAT"/>
    <property type="match status" value="1"/>
</dbReference>
<dbReference type="Gene3D" id="3.40.630.30">
    <property type="match status" value="1"/>
</dbReference>
<dbReference type="InterPro" id="IPR040706">
    <property type="entry name" value="Zf-MYST"/>
</dbReference>
<accession>A0AAV0AGV0</accession>
<keyword evidence="12" id="KW-0234">DNA repair</keyword>
<keyword evidence="23" id="KW-1185">Reference proteome</keyword>
<comment type="subunit">
    <text evidence="3">Component of the NuA4 histone acetyltransferase complex.</text>
</comment>
<dbReference type="Proteomes" id="UP001153365">
    <property type="component" value="Unassembled WGS sequence"/>
</dbReference>
<dbReference type="GO" id="GO:0000785">
    <property type="term" value="C:chromatin"/>
    <property type="evidence" value="ECO:0007669"/>
    <property type="project" value="TreeGrafter"/>
</dbReference>
<evidence type="ECO:0000256" key="13">
    <source>
        <dbReference type="ARBA" id="ARBA00023242"/>
    </source>
</evidence>
<keyword evidence="9" id="KW-0805">Transcription regulation</keyword>
<dbReference type="AlphaFoldDB" id="A0AAV0AGV0"/>
<dbReference type="GO" id="GO:0003712">
    <property type="term" value="F:transcription coregulator activity"/>
    <property type="evidence" value="ECO:0007669"/>
    <property type="project" value="TreeGrafter"/>
</dbReference>
<dbReference type="GO" id="GO:0004402">
    <property type="term" value="F:histone acetyltransferase activity"/>
    <property type="evidence" value="ECO:0007669"/>
    <property type="project" value="InterPro"/>
</dbReference>
<evidence type="ECO:0000256" key="7">
    <source>
        <dbReference type="ARBA" id="ARBA00022853"/>
    </source>
</evidence>
<comment type="subcellular location">
    <subcellularLocation>
        <location evidence="1">Nucleus</location>
    </subcellularLocation>
</comment>
<evidence type="ECO:0000256" key="12">
    <source>
        <dbReference type="ARBA" id="ARBA00023204"/>
    </source>
</evidence>
<comment type="catalytic activity">
    <reaction evidence="18">
        <text>L-lysyl-[histone] + acetyl-CoA = N(6)-acetyl-L-lysyl-[histone] + CoA + H(+)</text>
        <dbReference type="Rhea" id="RHEA:21992"/>
        <dbReference type="Rhea" id="RHEA-COMP:9845"/>
        <dbReference type="Rhea" id="RHEA-COMP:11338"/>
        <dbReference type="ChEBI" id="CHEBI:15378"/>
        <dbReference type="ChEBI" id="CHEBI:29969"/>
        <dbReference type="ChEBI" id="CHEBI:57287"/>
        <dbReference type="ChEBI" id="CHEBI:57288"/>
        <dbReference type="ChEBI" id="CHEBI:61930"/>
        <dbReference type="EC" id="2.3.1.48"/>
    </reaction>
    <physiologicalReaction direction="left-to-right" evidence="18">
        <dbReference type="Rhea" id="RHEA:21993"/>
    </physiologicalReaction>
</comment>
<evidence type="ECO:0000256" key="14">
    <source>
        <dbReference type="ARBA" id="ARBA00045805"/>
    </source>
</evidence>
<dbReference type="SUPFAM" id="SSF54160">
    <property type="entry name" value="Chromo domain-like"/>
    <property type="match status" value="1"/>
</dbReference>
<organism evidence="22 23">
    <name type="scientific">Phakopsora pachyrhizi</name>
    <name type="common">Asian soybean rust disease fungus</name>
    <dbReference type="NCBI Taxonomy" id="170000"/>
    <lineage>
        <taxon>Eukaryota</taxon>
        <taxon>Fungi</taxon>
        <taxon>Dikarya</taxon>
        <taxon>Basidiomycota</taxon>
        <taxon>Pucciniomycotina</taxon>
        <taxon>Pucciniomycetes</taxon>
        <taxon>Pucciniales</taxon>
        <taxon>Phakopsoraceae</taxon>
        <taxon>Phakopsora</taxon>
    </lineage>
</organism>
<dbReference type="Gene3D" id="2.30.30.140">
    <property type="match status" value="1"/>
</dbReference>
<evidence type="ECO:0000256" key="5">
    <source>
        <dbReference type="ARBA" id="ARBA00022679"/>
    </source>
</evidence>
<reference evidence="22" key="1">
    <citation type="submission" date="2022-06" db="EMBL/GenBank/DDBJ databases">
        <authorList>
            <consortium name="SYNGENTA / RWTH Aachen University"/>
        </authorList>
    </citation>
    <scope>NUCLEOTIDE SEQUENCE</scope>
</reference>
<name>A0AAV0AGV0_PHAPC</name>
<evidence type="ECO:0000256" key="4">
    <source>
        <dbReference type="ARBA" id="ARBA00013184"/>
    </source>
</evidence>
<dbReference type="Gene3D" id="1.10.10.10">
    <property type="entry name" value="Winged helix-like DNA-binding domain superfamily/Winged helix DNA-binding domain"/>
    <property type="match status" value="1"/>
</dbReference>
<gene>
    <name evidence="22" type="ORF">PPACK8108_LOCUS205</name>
</gene>
<dbReference type="Pfam" id="PF11717">
    <property type="entry name" value="Tudor-knot"/>
    <property type="match status" value="1"/>
</dbReference>
<dbReference type="InterPro" id="IPR016181">
    <property type="entry name" value="Acyl_CoA_acyltransferase"/>
</dbReference>
<feature type="region of interest" description="Disordered" evidence="20">
    <location>
        <begin position="159"/>
        <end position="348"/>
    </location>
</feature>